<evidence type="ECO:0000313" key="3">
    <source>
        <dbReference type="Proteomes" id="UP000053087"/>
    </source>
</evidence>
<feature type="transmembrane region" description="Helical" evidence="1">
    <location>
        <begin position="7"/>
        <end position="26"/>
    </location>
</feature>
<evidence type="ECO:0000256" key="1">
    <source>
        <dbReference type="SAM" id="Phobius"/>
    </source>
</evidence>
<sequence length="123" mass="13371">MKIYEIALFLLITNLSISLLGALNIFPVHVSTLAVTEEEFRSNIPDKISYSNADIGLYLFGDFPRALGMLGKIFVFAPITLVLLLGEAGIPGLIVTPLSILVWCVYLIGLAQVIMKFTLVGGE</sequence>
<dbReference type="RefSeq" id="WP_048159129.1">
    <property type="nucleotide sequence ID" value="NZ_CP032683.1"/>
</dbReference>
<dbReference type="EMBL" id="CP032683">
    <property type="protein sequence ID" value="AYK14522.1"/>
    <property type="molecule type" value="Genomic_DNA"/>
</dbReference>
<keyword evidence="1" id="KW-0472">Membrane</keyword>
<proteinExistence type="predicted"/>
<name>A0A660HQM0_9EURY</name>
<evidence type="ECO:0000313" key="2">
    <source>
        <dbReference type="EMBL" id="AYK14522.1"/>
    </source>
</evidence>
<dbReference type="GeneID" id="53687322"/>
<dbReference type="KEGG" id="mfz:AOB57_004325"/>
<keyword evidence="1" id="KW-1133">Transmembrane helix</keyword>
<feature type="transmembrane region" description="Helical" evidence="1">
    <location>
        <begin position="66"/>
        <end position="86"/>
    </location>
</feature>
<dbReference type="AlphaFoldDB" id="A0A660HQM0"/>
<keyword evidence="3" id="KW-1185">Reference proteome</keyword>
<organism evidence="2 3">
    <name type="scientific">Methanosarcina flavescens</name>
    <dbReference type="NCBI Taxonomy" id="1715806"/>
    <lineage>
        <taxon>Archaea</taxon>
        <taxon>Methanobacteriati</taxon>
        <taxon>Methanobacteriota</taxon>
        <taxon>Stenosarchaea group</taxon>
        <taxon>Methanomicrobia</taxon>
        <taxon>Methanosarcinales</taxon>
        <taxon>Methanosarcinaceae</taxon>
        <taxon>Methanosarcina</taxon>
    </lineage>
</organism>
<dbReference type="OrthoDB" id="132825at2157"/>
<gene>
    <name evidence="2" type="ORF">AOB57_004325</name>
</gene>
<keyword evidence="1" id="KW-0812">Transmembrane</keyword>
<feature type="transmembrane region" description="Helical" evidence="1">
    <location>
        <begin position="93"/>
        <end position="115"/>
    </location>
</feature>
<dbReference type="Proteomes" id="UP000053087">
    <property type="component" value="Chromosome"/>
</dbReference>
<reference evidence="2 3" key="1">
    <citation type="journal article" date="2016" name="Int. J. Syst. Evol. Microbiol.">
        <title>Methanosarcina flavescens sp. nov., a methanogenic archaeon isolated from a full-scale anaerobic digester.</title>
        <authorList>
            <person name="Kern T."/>
            <person name="Fischer M.A."/>
            <person name="Deppenmeier U."/>
            <person name="Schmitz R.A."/>
            <person name="Rother M."/>
        </authorList>
    </citation>
    <scope>NUCLEOTIDE SEQUENCE [LARGE SCALE GENOMIC DNA]</scope>
    <source>
        <strain evidence="2 3">E03.2</strain>
    </source>
</reference>
<accession>A0A660HQM0</accession>
<protein>
    <submittedName>
        <fullName evidence="2">Uncharacterized protein</fullName>
    </submittedName>
</protein>